<dbReference type="EMBL" id="JBHMFE010000022">
    <property type="protein sequence ID" value="MFB9110376.1"/>
    <property type="molecule type" value="Genomic_DNA"/>
</dbReference>
<evidence type="ECO:0000313" key="3">
    <source>
        <dbReference type="EMBL" id="MFB9110376.1"/>
    </source>
</evidence>
<evidence type="ECO:0000256" key="1">
    <source>
        <dbReference type="ARBA" id="ARBA00022729"/>
    </source>
</evidence>
<dbReference type="SUPFAM" id="SSF69318">
    <property type="entry name" value="Integrin alpha N-terminal domain"/>
    <property type="match status" value="1"/>
</dbReference>
<dbReference type="Gene3D" id="2.180.10.10">
    <property type="entry name" value="RHS repeat-associated core"/>
    <property type="match status" value="3"/>
</dbReference>
<feature type="compositionally biased region" description="Polar residues" evidence="2">
    <location>
        <begin position="1224"/>
        <end position="1235"/>
    </location>
</feature>
<dbReference type="InterPro" id="IPR013517">
    <property type="entry name" value="FG-GAP"/>
</dbReference>
<sequence length="2161" mass="241130">MDFVNDCFALDGERLVVKKGTGGVYGANGTQYETENFSNLKITSYSVDQYIPNRGPIYFVVEYPDGSKARYGLQTDTRSPLMWGVTYWENAQGVSIQYEYYTQLGDIYKIKYGSRGSAAPINEIKFNYQSRTRNESSYIGGYNYIKYYKIGEIEIKSNNIGFRNYSLEYSLSSQNYDQLSKITEKNGDKSKSYNPTVFRYNTTESIINYIPNPNTIDVNNVSSINGSTVSGDFDGDGSMDFILYPTTGSDAKKKYWLFTGISPNTGAQTFPNYGIPLDSGSFEEIFAVSFLTSNNKYWYSKGWTVVKTNPTTNLTKFSTYATSGSTLIYPQDEKQYNFPKFTRHYIYPCSGTEPLNRTQSSNLLNSELSASATTYKDGYVEADIPKSFLSGDFNGDGLTDIVAIEKTFNYYIYTNCSVTSSQTYTGGKSYFVNLDRRTTVNFVNPSGILPITPSSKCYVADFNGDGKSDIFIFETGVLKVYTLTENNTFVEISKTINSSIRLDVPIVIGDFNGDGKSDFLIPNPGTANWWSRFPSKGIADYKDNGYTIEELPNYAPFTTNNSNNSYNYFATDYDNDGKSDLTIVKNTRKTFPLSGTIQVSTYTEIAPNTYITKTAISSEQPNIDIYALPIYLPSSEQQLPRFEIAFINKNKLHFFSSTKDTSKELLSTITTGNGVQEFITYQPLDEIYENDYYSIYKSSKATESYPYFDLVTSPNSHIVTKLEKKSGTVSKKKLYGYYGPVTHLEGLGFMGFRSIMETNWHDDSSSIMSSVIVKDVKLRGATTESYVVPYLTYPYSNFSPSSFTSKTNLSYTPSTAENALQENKVFKLQNTGIIQYNGLDNTSVITTNTFDSYNNIKSITSVTQGSADTQNSTTTIDYQEPITSPLYILGRPSQKTQSVSVTGAPDMSSTEVYTYNSNQLLSDIDKSGTGTATIKEHNDYDSFGNVIKKTLTAPLPLQPRTTQYEYDASGRFVTKITDNDLLFSTFEYDINNGLLKKETDTNGFSTSYTYDSWFKPLTVKDDQLNLTITTSYTQSFNPQIRSTTTVTTNATDGSASVQIFDDLGRKTKSGVKDINGVFSYVSYLYDIYDRIYKTSEPYFGSTPTQWNETKFDMYGRPTETKLFNQRTTTANYPPGLVSTVTDGLKTKTITKNAVGNVISTDETLGGTINYSYFANGNLKQTRYNGISIDMEQNGWGQKTALIDPSAGTFKYKHNDWGELEEETSQNGNVKTTITRDPSGRITKKTTTGAGTNSETTYTYDGAKLPLNISYKDLNEPSGANDILTSIIYDATFKRPTSITEQKTGSYKFTRDLDYDGLGRVITETKTAEAGGKSSTVVTKNVYKNGALYQILDINNKVLWQVNTVSAKGQLLESITGNGIKMTNTYDTDGYLSKIQHDKTTQPIGNILTLTTKFDKNTDNLDQRINSAFGNYTEDFDYDELGRLKEFTNKYGVQETQTYDASGKITSNNLGTYDYDPNKKYQNTAITLSPEAISYYANREGLYNDNMENKTGWGASRYPGTVFYNYDDTNAHESKTSLKLTNTSTTEQYVHADKWIAIDNAQPTEYTYSVWVRGDSPSAEIFLFMNTNQETGYFTAIDTKSTVPTNQWTKIEKTVLVPANIKKINIRLDNNGQGNVWFDDVQIRKTSNAPTTERKLNITYNAFKSPIQIEETGIEKISFTYNDDNQRSTMYYGGLEDKELRPLRKHYAADGSMEVKQNITTGAIEFVTYIGGDGYTAPIAVKSDGINPANYLYLHRDYQGTILAITNDAGTVVEKRLFDAWGDLIKVQDGAGNTLNGLTVLDRGYTGHEHLQSVGLINMNARLYDPLLHRFLQVDNYIQDPTNKQNYNQYGYVLNNPLLYTDPSGNFANCDFCPNNNPPKINENNGPSDTQQQIGGNIISSIANFFKDGRNAAWFRRNAGEAGQVVGKNVQNAANFVGRNIESLGRDIGKFFGFGRGDGPPPNLSNYVDLNTATNFGQGFGKMAIQTVIDGFDTISPGFSHIFDSLGGTDYLGIRPTDDQKAGYYTAMAITFLSPGGAEVGAEKLGAKGIYSFVNKIRNNILVTRAAQKAEIAIGKLGGAAGTAKHTYAINLLKRYESRYGSRGLSYNHYFDGKAGKGFLDVYDEANGVIYDFKFGKALMNKAQYEKYTNSFYGATIYIVRP</sequence>
<dbReference type="InterPro" id="IPR050708">
    <property type="entry name" value="T6SS_VgrG/RHS"/>
</dbReference>
<dbReference type="Gene3D" id="2.130.10.130">
    <property type="entry name" value="Integrin alpha, N-terminal"/>
    <property type="match status" value="1"/>
</dbReference>
<accession>A0ABV5HEP0</accession>
<dbReference type="Pfam" id="PF13517">
    <property type="entry name" value="FG-GAP_3"/>
    <property type="match status" value="1"/>
</dbReference>
<proteinExistence type="predicted"/>
<gene>
    <name evidence="3" type="ORF">ACFFVK_17465</name>
</gene>
<comment type="caution">
    <text evidence="3">The sequence shown here is derived from an EMBL/GenBank/DDBJ whole genome shotgun (WGS) entry which is preliminary data.</text>
</comment>
<dbReference type="InterPro" id="IPR008979">
    <property type="entry name" value="Galactose-bd-like_sf"/>
</dbReference>
<dbReference type="InterPro" id="IPR028994">
    <property type="entry name" value="Integrin_alpha_N"/>
</dbReference>
<keyword evidence="4" id="KW-1185">Reference proteome</keyword>
<keyword evidence="1" id="KW-0732">Signal</keyword>
<dbReference type="RefSeq" id="WP_278008781.1">
    <property type="nucleotide sequence ID" value="NZ_CP121112.1"/>
</dbReference>
<reference evidence="3 4" key="1">
    <citation type="submission" date="2024-09" db="EMBL/GenBank/DDBJ databases">
        <authorList>
            <person name="Sun Q."/>
            <person name="Mori K."/>
        </authorList>
    </citation>
    <scope>NUCLEOTIDE SEQUENCE [LARGE SCALE GENOMIC DNA]</scope>
    <source>
        <strain evidence="3 4">CECT 8365</strain>
    </source>
</reference>
<evidence type="ECO:0000313" key="4">
    <source>
        <dbReference type="Proteomes" id="UP001589562"/>
    </source>
</evidence>
<dbReference type="PANTHER" id="PTHR32305:SF15">
    <property type="entry name" value="PROTEIN RHSA-RELATED"/>
    <property type="match status" value="1"/>
</dbReference>
<feature type="region of interest" description="Disordered" evidence="2">
    <location>
        <begin position="1221"/>
        <end position="1253"/>
    </location>
</feature>
<organism evidence="3 4">
    <name type="scientific">Flavobacterium gyeonganense</name>
    <dbReference type="NCBI Taxonomy" id="1310418"/>
    <lineage>
        <taxon>Bacteria</taxon>
        <taxon>Pseudomonadati</taxon>
        <taxon>Bacteroidota</taxon>
        <taxon>Flavobacteriia</taxon>
        <taxon>Flavobacteriales</taxon>
        <taxon>Flavobacteriaceae</taxon>
        <taxon>Flavobacterium</taxon>
    </lineage>
</organism>
<protein>
    <submittedName>
        <fullName evidence="3">FG-GAP-like repeat-containing protein</fullName>
    </submittedName>
</protein>
<name>A0ABV5HEP0_9FLAO</name>
<dbReference type="NCBIfam" id="TIGR03696">
    <property type="entry name" value="Rhs_assc_core"/>
    <property type="match status" value="1"/>
</dbReference>
<dbReference type="PANTHER" id="PTHR32305">
    <property type="match status" value="1"/>
</dbReference>
<dbReference type="Proteomes" id="UP001589562">
    <property type="component" value="Unassembled WGS sequence"/>
</dbReference>
<dbReference type="SUPFAM" id="SSF49785">
    <property type="entry name" value="Galactose-binding domain-like"/>
    <property type="match status" value="1"/>
</dbReference>
<evidence type="ECO:0000256" key="2">
    <source>
        <dbReference type="SAM" id="MobiDB-lite"/>
    </source>
</evidence>
<dbReference type="InterPro" id="IPR022385">
    <property type="entry name" value="Rhs_assc_core"/>
</dbReference>